<comment type="subcellular location">
    <subcellularLocation>
        <location evidence="4">Cytoplasm</location>
    </subcellularLocation>
</comment>
<dbReference type="Pfam" id="PF02545">
    <property type="entry name" value="Maf"/>
    <property type="match status" value="1"/>
</dbReference>
<dbReference type="Proteomes" id="UP000029558">
    <property type="component" value="Chromosome"/>
</dbReference>
<comment type="cofactor">
    <cofactor evidence="1 4">
        <name>a divalent metal cation</name>
        <dbReference type="ChEBI" id="CHEBI:60240"/>
    </cofactor>
</comment>
<feature type="site" description="Important for substrate specificity" evidence="4">
    <location>
        <position position="85"/>
    </location>
</feature>
<evidence type="ECO:0000313" key="6">
    <source>
        <dbReference type="Proteomes" id="UP000029558"/>
    </source>
</evidence>
<dbReference type="PANTHER" id="PTHR43213:SF5">
    <property type="entry name" value="BIFUNCTIONAL DTTP_UTP PYROPHOSPHATASE_METHYLTRANSFERASE PROTEIN-RELATED"/>
    <property type="match status" value="1"/>
</dbReference>
<dbReference type="AlphaFoldDB" id="A0A1L6TA06"/>
<dbReference type="NCBIfam" id="TIGR00172">
    <property type="entry name" value="maf"/>
    <property type="match status" value="1"/>
</dbReference>
<dbReference type="InterPro" id="IPR003697">
    <property type="entry name" value="Maf-like"/>
</dbReference>
<keyword evidence="4" id="KW-0963">Cytoplasm</keyword>
<evidence type="ECO:0000256" key="4">
    <source>
        <dbReference type="HAMAP-Rule" id="MF_00528"/>
    </source>
</evidence>
<evidence type="ECO:0000256" key="3">
    <source>
        <dbReference type="ARBA" id="ARBA00023080"/>
    </source>
</evidence>
<organism evidence="5 6">
    <name type="scientific">Piscirickettsia salmonis</name>
    <dbReference type="NCBI Taxonomy" id="1238"/>
    <lineage>
        <taxon>Bacteria</taxon>
        <taxon>Pseudomonadati</taxon>
        <taxon>Pseudomonadota</taxon>
        <taxon>Gammaproteobacteria</taxon>
        <taxon>Thiotrichales</taxon>
        <taxon>Piscirickettsiaceae</taxon>
        <taxon>Piscirickettsia</taxon>
    </lineage>
</organism>
<gene>
    <name evidence="5" type="ORF">KU39_700</name>
</gene>
<feature type="active site" description="Proton acceptor" evidence="4">
    <location>
        <position position="84"/>
    </location>
</feature>
<dbReference type="EC" id="3.6.1.9" evidence="4"/>
<dbReference type="InterPro" id="IPR029001">
    <property type="entry name" value="ITPase-like_fam"/>
</dbReference>
<dbReference type="EMBL" id="CP012508">
    <property type="protein sequence ID" value="ALB21884.1"/>
    <property type="molecule type" value="Genomic_DNA"/>
</dbReference>
<dbReference type="CDD" id="cd00555">
    <property type="entry name" value="Maf"/>
    <property type="match status" value="1"/>
</dbReference>
<comment type="caution">
    <text evidence="4">Lacks conserved residue(s) required for the propagation of feature annotation.</text>
</comment>
<comment type="function">
    <text evidence="4">Nucleoside triphosphate pyrophosphatase that hydrolyzes dTTP and UTP. May have a dual role in cell division arrest and in preventing the incorporation of modified nucleotides into cellular nucleic acids.</text>
</comment>
<dbReference type="PIRSF" id="PIRSF006305">
    <property type="entry name" value="Maf"/>
    <property type="match status" value="1"/>
</dbReference>
<feature type="site" description="Important for substrate specificity" evidence="4">
    <location>
        <position position="13"/>
    </location>
</feature>
<feature type="site" description="Important for substrate specificity" evidence="4">
    <location>
        <position position="167"/>
    </location>
</feature>
<dbReference type="OrthoDB" id="9807767at2"/>
<proteinExistence type="inferred from homology"/>
<comment type="catalytic activity">
    <reaction evidence="4">
        <text>UTP + H2O = UMP + diphosphate + H(+)</text>
        <dbReference type="Rhea" id="RHEA:29395"/>
        <dbReference type="ChEBI" id="CHEBI:15377"/>
        <dbReference type="ChEBI" id="CHEBI:15378"/>
        <dbReference type="ChEBI" id="CHEBI:33019"/>
        <dbReference type="ChEBI" id="CHEBI:46398"/>
        <dbReference type="ChEBI" id="CHEBI:57865"/>
        <dbReference type="EC" id="3.6.1.9"/>
    </reaction>
</comment>
<reference evidence="5 6" key="1">
    <citation type="journal article" date="2014" name="Genome Announc.">
        <title>Comparative Genome Analysis of Two Isolates of the Fish Pathogen Piscirickettsia salmonis from Different Hosts Reveals Major Differences in Virulence-Associated Secretion Systems.</title>
        <authorList>
            <person name="Bohle H."/>
            <person name="Henriquez P."/>
            <person name="Grothusen H."/>
            <person name="Navas E."/>
            <person name="Sandoval A."/>
            <person name="Bustamante F."/>
            <person name="Bustos P."/>
            <person name="Mancilla M."/>
        </authorList>
    </citation>
    <scope>NUCLEOTIDE SEQUENCE [LARGE SCALE GENOMIC DNA]</scope>
    <source>
        <strain evidence="6">B1-32597</strain>
    </source>
</reference>
<keyword evidence="2 4" id="KW-0378">Hydrolase</keyword>
<accession>A0A1L6TA06</accession>
<comment type="catalytic activity">
    <reaction evidence="4">
        <text>dTTP + H2O = dTMP + diphosphate + H(+)</text>
        <dbReference type="Rhea" id="RHEA:28534"/>
        <dbReference type="ChEBI" id="CHEBI:15377"/>
        <dbReference type="ChEBI" id="CHEBI:15378"/>
        <dbReference type="ChEBI" id="CHEBI:33019"/>
        <dbReference type="ChEBI" id="CHEBI:37568"/>
        <dbReference type="ChEBI" id="CHEBI:63528"/>
        <dbReference type="EC" id="3.6.1.9"/>
    </reaction>
</comment>
<dbReference type="RefSeq" id="WP_017376313.1">
    <property type="nucleotide sequence ID" value="NZ_CP012508.1"/>
</dbReference>
<dbReference type="PANTHER" id="PTHR43213">
    <property type="entry name" value="BIFUNCTIONAL DTTP/UTP PYROPHOSPHATASE/METHYLTRANSFERASE PROTEIN-RELATED"/>
    <property type="match status" value="1"/>
</dbReference>
<comment type="similarity">
    <text evidence="4">Belongs to the Maf family. YhdE subfamily.</text>
</comment>
<evidence type="ECO:0000256" key="1">
    <source>
        <dbReference type="ARBA" id="ARBA00001968"/>
    </source>
</evidence>
<dbReference type="HAMAP" id="MF_00528">
    <property type="entry name" value="Maf"/>
    <property type="match status" value="1"/>
</dbReference>
<evidence type="ECO:0000313" key="5">
    <source>
        <dbReference type="EMBL" id="ALB21884.1"/>
    </source>
</evidence>
<protein>
    <recommendedName>
        <fullName evidence="4">dTTP/UTP pyrophosphatase</fullName>
        <shortName evidence="4">dTTPase/UTPase</shortName>
        <ecNumber evidence="4">3.6.1.9</ecNumber>
    </recommendedName>
    <alternativeName>
        <fullName evidence="4">Nucleoside triphosphate pyrophosphatase</fullName>
    </alternativeName>
    <alternativeName>
        <fullName evidence="4">Nucleotide pyrophosphatase</fullName>
        <shortName evidence="4">Nucleotide PPase</shortName>
    </alternativeName>
</protein>
<dbReference type="GO" id="GO:0005737">
    <property type="term" value="C:cytoplasm"/>
    <property type="evidence" value="ECO:0007669"/>
    <property type="project" value="UniProtKB-SubCell"/>
</dbReference>
<dbReference type="Gene3D" id="3.90.950.10">
    <property type="match status" value="1"/>
</dbReference>
<name>A0A1L6TA06_PISSA</name>
<dbReference type="GO" id="GO:0009117">
    <property type="term" value="P:nucleotide metabolic process"/>
    <property type="evidence" value="ECO:0007669"/>
    <property type="project" value="UniProtKB-KW"/>
</dbReference>
<evidence type="ECO:0000256" key="2">
    <source>
        <dbReference type="ARBA" id="ARBA00022801"/>
    </source>
</evidence>
<dbReference type="SUPFAM" id="SSF52972">
    <property type="entry name" value="ITPase-like"/>
    <property type="match status" value="1"/>
</dbReference>
<sequence>MSAQLYLASTSPRRRELLRQLNLSFDTLDPNIDESIQSNERAEDYVLRMAREKARVAFDRLDVSHTSYSSNTNSDVSPIVLAADTAVICDQDILGKPAHQQQGQAMLNQLSGRSHWVYSAVTCMSTERLESVLVKSRVYFRTLTRQEIVDYWQTGEPEGKSGGYAIQGVAAIFIERLEGSFSAVMGLPLFEVNVLLEQFNIRALG</sequence>
<keyword evidence="3 4" id="KW-0546">Nucleotide metabolism</keyword>
<dbReference type="GO" id="GO:0047429">
    <property type="term" value="F:nucleoside triphosphate diphosphatase activity"/>
    <property type="evidence" value="ECO:0007669"/>
    <property type="project" value="UniProtKB-EC"/>
</dbReference>